<organism evidence="3 4">
    <name type="scientific">Solibaculum intestinale</name>
    <dbReference type="NCBI Taxonomy" id="3133165"/>
    <lineage>
        <taxon>Bacteria</taxon>
        <taxon>Bacillati</taxon>
        <taxon>Bacillota</taxon>
        <taxon>Clostridia</taxon>
        <taxon>Eubacteriales</taxon>
        <taxon>Oscillospiraceae</taxon>
        <taxon>Solibaculum</taxon>
    </lineage>
</organism>
<dbReference type="EMBL" id="JBBMFD010000001">
    <property type="protein sequence ID" value="MEQ2439471.1"/>
    <property type="molecule type" value="Genomic_DNA"/>
</dbReference>
<feature type="binding site" evidence="2">
    <location>
        <position position="40"/>
    </location>
    <ligand>
        <name>substrate</name>
    </ligand>
</feature>
<feature type="binding site" evidence="2">
    <location>
        <position position="210"/>
    </location>
    <ligand>
        <name>Mg(2+)</name>
        <dbReference type="ChEBI" id="CHEBI:18420"/>
    </ligand>
</feature>
<dbReference type="SUPFAM" id="SSF64005">
    <property type="entry name" value="Undecaprenyl diphosphate synthase"/>
    <property type="match status" value="1"/>
</dbReference>
<dbReference type="HAMAP" id="MF_01139">
    <property type="entry name" value="ISPT"/>
    <property type="match status" value="1"/>
</dbReference>
<dbReference type="RefSeq" id="WP_349217730.1">
    <property type="nucleotide sequence ID" value="NZ_JBBMFD010000001.1"/>
</dbReference>
<feature type="binding site" evidence="2">
    <location>
        <position position="72"/>
    </location>
    <ligand>
        <name>substrate</name>
    </ligand>
</feature>
<comment type="cofactor">
    <cofactor evidence="2">
        <name>Mg(2+)</name>
        <dbReference type="ChEBI" id="CHEBI:18420"/>
    </cofactor>
    <text evidence="2">Binds 2 magnesium ions per subunit.</text>
</comment>
<proteinExistence type="inferred from homology"/>
<feature type="binding site" evidence="2">
    <location>
        <position position="74"/>
    </location>
    <ligand>
        <name>substrate</name>
    </ligand>
</feature>
<evidence type="ECO:0000313" key="3">
    <source>
        <dbReference type="EMBL" id="MEQ2439471.1"/>
    </source>
</evidence>
<feature type="binding site" evidence="2">
    <location>
        <position position="23"/>
    </location>
    <ligand>
        <name>Mg(2+)</name>
        <dbReference type="ChEBI" id="CHEBI:18420"/>
    </ligand>
</feature>
<accession>A0ABV1DWP6</accession>
<evidence type="ECO:0000313" key="4">
    <source>
        <dbReference type="Proteomes" id="UP001489509"/>
    </source>
</evidence>
<dbReference type="PROSITE" id="PS01066">
    <property type="entry name" value="UPP_SYNTHASE"/>
    <property type="match status" value="1"/>
</dbReference>
<feature type="binding site" evidence="2">
    <location>
        <begin position="24"/>
        <end position="27"/>
    </location>
    <ligand>
        <name>substrate</name>
    </ligand>
</feature>
<dbReference type="GO" id="GO:0016740">
    <property type="term" value="F:transferase activity"/>
    <property type="evidence" value="ECO:0007669"/>
    <property type="project" value="UniProtKB-KW"/>
</dbReference>
<comment type="caution">
    <text evidence="3">The sequence shown here is derived from an EMBL/GenBank/DDBJ whole genome shotgun (WGS) entry which is preliminary data.</text>
</comment>
<dbReference type="InterPro" id="IPR018520">
    <property type="entry name" value="UPP_synth-like_CS"/>
</dbReference>
<feature type="binding site" evidence="2">
    <location>
        <position position="36"/>
    </location>
    <ligand>
        <name>substrate</name>
    </ligand>
</feature>
<keyword evidence="1 2" id="KW-0808">Transferase</keyword>
<feature type="binding site" evidence="2">
    <location>
        <begin position="68"/>
        <end position="70"/>
    </location>
    <ligand>
        <name>substrate</name>
    </ligand>
</feature>
<dbReference type="InterPro" id="IPR036424">
    <property type="entry name" value="UPP_synth-like_sf"/>
</dbReference>
<sequence>MFEKKSGLPQNTPLPRHIAIIMDGNGRWAKKRFLPRKAGHKAGGQTFRKIARYCNQIGIGYLTVYAFSTENWKRPQDEIDALMKLFHDYLEEALRDFADETIVTRFIGDRSVLSQDLQQLMARAEEATKNKPGMVLNIAINYGGRMEILHAAKELARKCADGTLDPQALTEADLERQLYTAGQPDPDLIIRPSGEQRISNFLLWQSAYSEFLFDNILWPDFKPEHIDQAIAAFAGRNRRFGGVVEEETAK</sequence>
<dbReference type="PANTHER" id="PTHR10291:SF0">
    <property type="entry name" value="DEHYDRODOLICHYL DIPHOSPHATE SYNTHASE 2"/>
    <property type="match status" value="1"/>
</dbReference>
<name>A0ABV1DWP6_9FIRM</name>
<evidence type="ECO:0000256" key="1">
    <source>
        <dbReference type="ARBA" id="ARBA00022679"/>
    </source>
</evidence>
<dbReference type="Pfam" id="PF01255">
    <property type="entry name" value="Prenyltransf"/>
    <property type="match status" value="1"/>
</dbReference>
<evidence type="ECO:0000256" key="2">
    <source>
        <dbReference type="HAMAP-Rule" id="MF_01139"/>
    </source>
</evidence>
<gene>
    <name evidence="3" type="ORF">WMO26_01365</name>
</gene>
<feature type="binding site" evidence="2">
    <location>
        <position position="191"/>
    </location>
    <ligand>
        <name>substrate</name>
    </ligand>
</feature>
<feature type="binding site" evidence="2">
    <location>
        <position position="28"/>
    </location>
    <ligand>
        <name>substrate</name>
    </ligand>
</feature>
<protein>
    <recommendedName>
        <fullName evidence="2">Isoprenyl transferase</fullName>
        <ecNumber evidence="2">2.5.1.-</ecNumber>
    </recommendedName>
</protein>
<dbReference type="NCBIfam" id="TIGR00055">
    <property type="entry name" value="uppS"/>
    <property type="match status" value="1"/>
</dbReference>
<feature type="active site" evidence="2">
    <location>
        <position position="23"/>
    </location>
</feature>
<dbReference type="InterPro" id="IPR001441">
    <property type="entry name" value="UPP_synth-like"/>
</dbReference>
<dbReference type="Gene3D" id="3.40.1180.10">
    <property type="entry name" value="Decaprenyl diphosphate synthase-like"/>
    <property type="match status" value="1"/>
</dbReference>
<comment type="similarity">
    <text evidence="2">Belongs to the UPP synthase family.</text>
</comment>
<keyword evidence="2" id="KW-0479">Metal-binding</keyword>
<feature type="binding site" evidence="2">
    <location>
        <begin position="197"/>
        <end position="199"/>
    </location>
    <ligand>
        <name>substrate</name>
    </ligand>
</feature>
<keyword evidence="2" id="KW-0460">Magnesium</keyword>
<dbReference type="NCBIfam" id="NF011405">
    <property type="entry name" value="PRK14830.1"/>
    <property type="match status" value="1"/>
</dbReference>
<comment type="subunit">
    <text evidence="2">Homodimer.</text>
</comment>
<dbReference type="CDD" id="cd00475">
    <property type="entry name" value="Cis_IPPS"/>
    <property type="match status" value="1"/>
</dbReference>
<feature type="active site" description="Proton acceptor" evidence="2">
    <location>
        <position position="71"/>
    </location>
</feature>
<keyword evidence="4" id="KW-1185">Reference proteome</keyword>
<reference evidence="3 4" key="1">
    <citation type="submission" date="2024-03" db="EMBL/GenBank/DDBJ databases">
        <title>Human intestinal bacterial collection.</title>
        <authorList>
            <person name="Pauvert C."/>
            <person name="Hitch T.C.A."/>
            <person name="Clavel T."/>
        </authorList>
    </citation>
    <scope>NUCLEOTIDE SEQUENCE [LARGE SCALE GENOMIC DNA]</scope>
    <source>
        <strain evidence="3 4">CLA-JM-H44</strain>
    </source>
</reference>
<dbReference type="Proteomes" id="UP001489509">
    <property type="component" value="Unassembled WGS sequence"/>
</dbReference>
<comment type="function">
    <text evidence="2">Catalyzes the condensation of isopentenyl diphosphate (IPP) with allylic pyrophosphates generating different type of terpenoids.</text>
</comment>
<dbReference type="EC" id="2.5.1.-" evidence="2"/>
<dbReference type="PANTHER" id="PTHR10291">
    <property type="entry name" value="DEHYDRODOLICHYL DIPHOSPHATE SYNTHASE FAMILY MEMBER"/>
    <property type="match status" value="1"/>
</dbReference>